<dbReference type="Pfam" id="PF12833">
    <property type="entry name" value="HTH_18"/>
    <property type="match status" value="1"/>
</dbReference>
<keyword evidence="6" id="KW-1185">Reference proteome</keyword>
<evidence type="ECO:0000313" key="6">
    <source>
        <dbReference type="Proteomes" id="UP001549031"/>
    </source>
</evidence>
<dbReference type="PROSITE" id="PS01124">
    <property type="entry name" value="HTH_ARAC_FAMILY_2"/>
    <property type="match status" value="1"/>
</dbReference>
<keyword evidence="1" id="KW-0805">Transcription regulation</keyword>
<evidence type="ECO:0000256" key="1">
    <source>
        <dbReference type="ARBA" id="ARBA00023015"/>
    </source>
</evidence>
<dbReference type="EMBL" id="JBEPLJ010000007">
    <property type="protein sequence ID" value="MET3585940.1"/>
    <property type="molecule type" value="Genomic_DNA"/>
</dbReference>
<organism evidence="5 6">
    <name type="scientific">Pseudorhizobium tarimense</name>
    <dbReference type="NCBI Taxonomy" id="1079109"/>
    <lineage>
        <taxon>Bacteria</taxon>
        <taxon>Pseudomonadati</taxon>
        <taxon>Pseudomonadota</taxon>
        <taxon>Alphaproteobacteria</taxon>
        <taxon>Hyphomicrobiales</taxon>
        <taxon>Rhizobiaceae</taxon>
        <taxon>Rhizobium/Agrobacterium group</taxon>
        <taxon>Pseudorhizobium</taxon>
    </lineage>
</organism>
<proteinExistence type="predicted"/>
<protein>
    <submittedName>
        <fullName evidence="5">AraC-like DNA-binding protein</fullName>
    </submittedName>
</protein>
<dbReference type="InterPro" id="IPR018060">
    <property type="entry name" value="HTH_AraC"/>
</dbReference>
<dbReference type="SMART" id="SM00342">
    <property type="entry name" value="HTH_ARAC"/>
    <property type="match status" value="1"/>
</dbReference>
<dbReference type="PANTHER" id="PTHR46796">
    <property type="entry name" value="HTH-TYPE TRANSCRIPTIONAL ACTIVATOR RHAS-RELATED"/>
    <property type="match status" value="1"/>
</dbReference>
<evidence type="ECO:0000256" key="3">
    <source>
        <dbReference type="ARBA" id="ARBA00023163"/>
    </source>
</evidence>
<evidence type="ECO:0000259" key="4">
    <source>
        <dbReference type="PROSITE" id="PS01124"/>
    </source>
</evidence>
<dbReference type="PANTHER" id="PTHR46796:SF2">
    <property type="entry name" value="TRANSCRIPTIONAL REGULATORY PROTEIN"/>
    <property type="match status" value="1"/>
</dbReference>
<dbReference type="InterPro" id="IPR050204">
    <property type="entry name" value="AraC_XylS_family_regulators"/>
</dbReference>
<reference evidence="5 6" key="1">
    <citation type="submission" date="2024-06" db="EMBL/GenBank/DDBJ databases">
        <title>Genomic Encyclopedia of Type Strains, Phase IV (KMG-IV): sequencing the most valuable type-strain genomes for metagenomic binning, comparative biology and taxonomic classification.</title>
        <authorList>
            <person name="Goeker M."/>
        </authorList>
    </citation>
    <scope>NUCLEOTIDE SEQUENCE [LARGE SCALE GENOMIC DNA]</scope>
    <source>
        <strain evidence="5 6">DSM 105042</strain>
    </source>
</reference>
<gene>
    <name evidence="5" type="ORF">ABID21_002055</name>
</gene>
<dbReference type="SUPFAM" id="SSF46689">
    <property type="entry name" value="Homeodomain-like"/>
    <property type="match status" value="2"/>
</dbReference>
<dbReference type="InterPro" id="IPR009057">
    <property type="entry name" value="Homeodomain-like_sf"/>
</dbReference>
<keyword evidence="2" id="KW-0238">DNA-binding</keyword>
<dbReference type="PROSITE" id="PS00041">
    <property type="entry name" value="HTH_ARAC_FAMILY_1"/>
    <property type="match status" value="1"/>
</dbReference>
<dbReference type="PRINTS" id="PR00032">
    <property type="entry name" value="HTHARAC"/>
</dbReference>
<dbReference type="InterPro" id="IPR018062">
    <property type="entry name" value="HTH_AraC-typ_CS"/>
</dbReference>
<dbReference type="Gene3D" id="1.10.10.60">
    <property type="entry name" value="Homeodomain-like"/>
    <property type="match status" value="1"/>
</dbReference>
<accession>A0ABV2H5W8</accession>
<evidence type="ECO:0000256" key="2">
    <source>
        <dbReference type="ARBA" id="ARBA00023125"/>
    </source>
</evidence>
<name>A0ABV2H5W8_9HYPH</name>
<feature type="domain" description="HTH araC/xylS-type" evidence="4">
    <location>
        <begin position="81"/>
        <end position="178"/>
    </location>
</feature>
<dbReference type="InterPro" id="IPR020449">
    <property type="entry name" value="Tscrpt_reg_AraC-type_HTH"/>
</dbReference>
<dbReference type="Proteomes" id="UP001549031">
    <property type="component" value="Unassembled WGS sequence"/>
</dbReference>
<keyword evidence="3" id="KW-0804">Transcription</keyword>
<comment type="caution">
    <text evidence="5">The sequence shown here is derived from an EMBL/GenBank/DDBJ whole genome shotgun (WGS) entry which is preliminary data.</text>
</comment>
<sequence>MPPDLIGAACGREGKSLPFVADPVVSDPSLRQALAELLEDLAQAPQDLLLDDALMRIAAGLQRHGALSTTPVGVLAQRAVARSKDYLDAHATDDVSSADLEDVAGLNRYELARQFRRLLGTSPHRYLVMRRLDRARREMAGGASLAESAAASGFSDQAHFTRHFKKTYGMTPGHWMALSRVA</sequence>
<evidence type="ECO:0000313" key="5">
    <source>
        <dbReference type="EMBL" id="MET3585940.1"/>
    </source>
</evidence>